<dbReference type="AlphaFoldDB" id="A0A133PIT3"/>
<reference evidence="2 6" key="3">
    <citation type="submission" date="2019-09" db="EMBL/GenBank/DDBJ databases">
        <title>Investigation of probiotic properties of different lactic acid bacteria.</title>
        <authorList>
            <person name="Jaomanjaka F."/>
            <person name="Blanc P."/>
        </authorList>
    </citation>
    <scope>NUCLEOTIDE SEQUENCE [LARGE SCALE GENOMIC DNA]</scope>
    <source>
        <strain evidence="2 6">BIO6369</strain>
    </source>
</reference>
<name>A0A133PIT3_LACGS</name>
<evidence type="ECO:0000313" key="5">
    <source>
        <dbReference type="Proteomes" id="UP000316012"/>
    </source>
</evidence>
<sequence length="97" mass="11410">MNLLKSLNNYSKQIYNYFFTYNINKLTTFAQDPGKIIRILEHALFHKEYILLTYQNGKTEIGQLIKRTSAGRFVLDSYDNNIIRIIDLNDIFNVETA</sequence>
<dbReference type="GeneID" id="29639876"/>
<dbReference type="Proteomes" id="UP000460112">
    <property type="component" value="Unassembled WGS sequence"/>
</dbReference>
<evidence type="ECO:0000313" key="4">
    <source>
        <dbReference type="Proteomes" id="UP000250668"/>
    </source>
</evidence>
<dbReference type="eggNOG" id="ENOG5030A6F">
    <property type="taxonomic scope" value="Bacteria"/>
</dbReference>
<dbReference type="EMBL" id="WBOA01000001">
    <property type="protein sequence ID" value="KAB1951670.1"/>
    <property type="molecule type" value="Genomic_DNA"/>
</dbReference>
<dbReference type="OrthoDB" id="2325330at2"/>
<dbReference type="Proteomes" id="UP000250668">
    <property type="component" value="Unassembled WGS sequence"/>
</dbReference>
<evidence type="ECO:0000313" key="2">
    <source>
        <dbReference type="EMBL" id="KAB1951670.1"/>
    </source>
</evidence>
<reference evidence="3 5" key="2">
    <citation type="submission" date="2019-04" db="EMBL/GenBank/DDBJ databases">
        <title>Lactobacillus gasseri 7171 assembly.</title>
        <authorList>
            <person name="Joris B.R."/>
            <person name="Giguere D."/>
        </authorList>
    </citation>
    <scope>NUCLEOTIDE SEQUENCE [LARGE SCALE GENOMIC DNA]</scope>
    <source>
        <strain evidence="3 5">7171</strain>
    </source>
</reference>
<dbReference type="OMA" id="FHYLFAY"/>
<gene>
    <name evidence="2" type="ORF">F8244_04000</name>
    <name evidence="3" type="ORF">FIPPAONL_01449</name>
    <name evidence="1" type="ORF">LJCM1025_01960</name>
</gene>
<accession>A0A133PIT3</accession>
<proteinExistence type="predicted"/>
<dbReference type="Proteomes" id="UP000316012">
    <property type="component" value="Unassembled WGS sequence"/>
</dbReference>
<comment type="caution">
    <text evidence="2">The sequence shown here is derived from an EMBL/GenBank/DDBJ whole genome shotgun (WGS) entry which is preliminary data.</text>
</comment>
<evidence type="ECO:0008006" key="7">
    <source>
        <dbReference type="Google" id="ProtNLM"/>
    </source>
</evidence>
<evidence type="ECO:0000313" key="3">
    <source>
        <dbReference type="EMBL" id="TQW14807.1"/>
    </source>
</evidence>
<dbReference type="RefSeq" id="WP_003647532.1">
    <property type="nucleotide sequence ID" value="NZ_BEXJ01000001.1"/>
</dbReference>
<evidence type="ECO:0000313" key="1">
    <source>
        <dbReference type="EMBL" id="GBA94668.1"/>
    </source>
</evidence>
<reference evidence="1 4" key="1">
    <citation type="journal article" date="2018" name="Int. J. Syst. Evol. Microbiol.">
        <title>Lactobacillus paragasseri sp. nov., a sister taxon of Lactobacillus gasseri, based on whole-genome sequence analyses.</title>
        <authorList>
            <person name="Tanizawa Y."/>
            <person name="Tada I."/>
            <person name="Kobayashi H."/>
            <person name="Endo A."/>
            <person name="Maeno S."/>
            <person name="Toyoda A."/>
            <person name="Arita M."/>
            <person name="Nakamura Y."/>
            <person name="Sakamoto M."/>
            <person name="Ohkuma M."/>
            <person name="Tohno M."/>
        </authorList>
    </citation>
    <scope>NUCLEOTIDE SEQUENCE [LARGE SCALE GENOMIC DNA]</scope>
    <source>
        <strain evidence="1 4">JCM 1025</strain>
    </source>
</reference>
<protein>
    <recommendedName>
        <fullName evidence="7">YolD-like family protein</fullName>
    </recommendedName>
</protein>
<organism evidence="2 6">
    <name type="scientific">Lactobacillus gasseri</name>
    <dbReference type="NCBI Taxonomy" id="1596"/>
    <lineage>
        <taxon>Bacteria</taxon>
        <taxon>Bacillati</taxon>
        <taxon>Bacillota</taxon>
        <taxon>Bacilli</taxon>
        <taxon>Lactobacillales</taxon>
        <taxon>Lactobacillaceae</taxon>
        <taxon>Lactobacillus</taxon>
    </lineage>
</organism>
<dbReference type="EMBL" id="BEXJ01000001">
    <property type="protein sequence ID" value="GBA94668.1"/>
    <property type="molecule type" value="Genomic_DNA"/>
</dbReference>
<dbReference type="STRING" id="324831.LGAS_0757"/>
<dbReference type="EMBL" id="SRMD01000089">
    <property type="protein sequence ID" value="TQW14807.1"/>
    <property type="molecule type" value="Genomic_DNA"/>
</dbReference>
<keyword evidence="5" id="KW-1185">Reference proteome</keyword>
<evidence type="ECO:0000313" key="6">
    <source>
        <dbReference type="Proteomes" id="UP000460112"/>
    </source>
</evidence>